<feature type="region of interest" description="Disordered" evidence="2">
    <location>
        <begin position="404"/>
        <end position="425"/>
    </location>
</feature>
<dbReference type="AlphaFoldDB" id="A0AAD7VAA8"/>
<dbReference type="EMBL" id="JARTCD010000005">
    <property type="protein sequence ID" value="KAJ8662304.1"/>
    <property type="molecule type" value="Genomic_DNA"/>
</dbReference>
<feature type="compositionally biased region" description="Low complexity" evidence="2">
    <location>
        <begin position="199"/>
        <end position="210"/>
    </location>
</feature>
<feature type="compositionally biased region" description="Low complexity" evidence="2">
    <location>
        <begin position="275"/>
        <end position="290"/>
    </location>
</feature>
<feature type="region of interest" description="Disordered" evidence="2">
    <location>
        <begin position="307"/>
        <end position="389"/>
    </location>
</feature>
<feature type="compositionally biased region" description="Gly residues" evidence="2">
    <location>
        <begin position="459"/>
        <end position="468"/>
    </location>
</feature>
<organism evidence="3 4">
    <name type="scientific">Lichtheimia ornata</name>
    <dbReference type="NCBI Taxonomy" id="688661"/>
    <lineage>
        <taxon>Eukaryota</taxon>
        <taxon>Fungi</taxon>
        <taxon>Fungi incertae sedis</taxon>
        <taxon>Mucoromycota</taxon>
        <taxon>Mucoromycotina</taxon>
        <taxon>Mucoromycetes</taxon>
        <taxon>Mucorales</taxon>
        <taxon>Lichtheimiaceae</taxon>
        <taxon>Lichtheimia</taxon>
    </lineage>
</organism>
<keyword evidence="4" id="KW-1185">Reference proteome</keyword>
<accession>A0AAD7VAA8</accession>
<sequence>MSIPPTPTSIRSSSTRSSLYDRYASPHVTGIPRHHYYSPPPPPELDQHELARVRSCLAQKEAENATMKQALSEWQAKVQSYRETQEQLQGQIRCLNAEMEAMKKAHVQRVDHDAELILELSKEIEQLKAATTTPEGPESIATVDPCVTAEETYKKAASQVLYGRKKADALILGINDMVRAIEEELACLEAVQDDDDSSSSDAMSSIPSPDTWEQQQHAMDYIPDTSQKAATAQKITPLDDSKVIPSSAPLEPSSTTTMVTKENGSPSLSHHHPQHQQQQQQQRSFRPRSQTMDTLVKKASMFLLRPNKRSPSTSEQPQQHESPCQPRPTPSCTSPHPGSSSQTSSKGPVVSPLQQHHRNQPLLSSRSSSIQNLNISTNTTTTSTPLVNHKDKRRQSMIFLPSQQHQVSNDMDHTTLDQSSSSSSRSRLMYHYQQQQHAVQEYYQRRRRSAIVGGATPPFGGGGGGGGEPKPTISEQWKISSSRR</sequence>
<feature type="compositionally biased region" description="Polar residues" evidence="2">
    <location>
        <begin position="252"/>
        <end position="264"/>
    </location>
</feature>
<feature type="compositionally biased region" description="Low complexity" evidence="2">
    <location>
        <begin position="8"/>
        <end position="18"/>
    </location>
</feature>
<feature type="compositionally biased region" description="Low complexity" evidence="2">
    <location>
        <begin position="367"/>
        <end position="384"/>
    </location>
</feature>
<evidence type="ECO:0000313" key="4">
    <source>
        <dbReference type="Proteomes" id="UP001234581"/>
    </source>
</evidence>
<dbReference type="Proteomes" id="UP001234581">
    <property type="component" value="Unassembled WGS sequence"/>
</dbReference>
<feature type="region of interest" description="Disordered" evidence="2">
    <location>
        <begin position="1"/>
        <end position="25"/>
    </location>
</feature>
<proteinExistence type="predicted"/>
<evidence type="ECO:0000256" key="2">
    <source>
        <dbReference type="SAM" id="MobiDB-lite"/>
    </source>
</evidence>
<dbReference type="RefSeq" id="XP_058347217.1">
    <property type="nucleotide sequence ID" value="XM_058482086.1"/>
</dbReference>
<feature type="compositionally biased region" description="Polar residues" evidence="2">
    <location>
        <begin position="473"/>
        <end position="484"/>
    </location>
</feature>
<feature type="region of interest" description="Disordered" evidence="2">
    <location>
        <begin position="234"/>
        <end position="290"/>
    </location>
</feature>
<feature type="compositionally biased region" description="Low complexity" evidence="2">
    <location>
        <begin position="333"/>
        <end position="351"/>
    </location>
</feature>
<comment type="caution">
    <text evidence="3">The sequence shown here is derived from an EMBL/GenBank/DDBJ whole genome shotgun (WGS) entry which is preliminary data.</text>
</comment>
<dbReference type="GeneID" id="83209415"/>
<name>A0AAD7VAA8_9FUNG</name>
<feature type="region of interest" description="Disordered" evidence="2">
    <location>
        <begin position="452"/>
        <end position="484"/>
    </location>
</feature>
<protein>
    <submittedName>
        <fullName evidence="3">Uncharacterized protein</fullName>
    </submittedName>
</protein>
<keyword evidence="1" id="KW-0175">Coiled coil</keyword>
<evidence type="ECO:0000313" key="3">
    <source>
        <dbReference type="EMBL" id="KAJ8662304.1"/>
    </source>
</evidence>
<reference evidence="3 4" key="1">
    <citation type="submission" date="2023-03" db="EMBL/GenBank/DDBJ databases">
        <title>Genome sequence of Lichtheimia ornata CBS 291.66.</title>
        <authorList>
            <person name="Mohabir J.T."/>
            <person name="Shea T.P."/>
            <person name="Kurbessoian T."/>
            <person name="Berby B."/>
            <person name="Fontaine J."/>
            <person name="Livny J."/>
            <person name="Gnirke A."/>
            <person name="Stajich J.E."/>
            <person name="Cuomo C.A."/>
        </authorList>
    </citation>
    <scope>NUCLEOTIDE SEQUENCE [LARGE SCALE GENOMIC DNA]</scope>
    <source>
        <strain evidence="3">CBS 291.66</strain>
    </source>
</reference>
<feature type="region of interest" description="Disordered" evidence="2">
    <location>
        <begin position="191"/>
        <end position="213"/>
    </location>
</feature>
<feature type="compositionally biased region" description="Polar residues" evidence="2">
    <location>
        <begin position="309"/>
        <end position="322"/>
    </location>
</feature>
<evidence type="ECO:0000256" key="1">
    <source>
        <dbReference type="SAM" id="Coils"/>
    </source>
</evidence>
<gene>
    <name evidence="3" type="ORF">O0I10_001997</name>
</gene>
<feature type="coiled-coil region" evidence="1">
    <location>
        <begin position="57"/>
        <end position="105"/>
    </location>
</feature>